<accession>A0ABW5FTW8</accession>
<keyword evidence="2" id="KW-1185">Reference proteome</keyword>
<gene>
    <name evidence="1" type="ORF">ACFSXZ_19290</name>
</gene>
<evidence type="ECO:0000313" key="2">
    <source>
        <dbReference type="Proteomes" id="UP001597417"/>
    </source>
</evidence>
<dbReference type="RefSeq" id="WP_378266407.1">
    <property type="nucleotide sequence ID" value="NZ_JBHUKR010000007.1"/>
</dbReference>
<sequence length="151" mass="15464">MAIIEDGGSSTGLFGGVIGAAVQAVDAGVSSAALAQAQQAAQGLKDAASAGKIRISEAGFNSFMQALNDCDAHLQDLRRNVSTVAQAPKLGTSDYAQKVAAHVQKGGTGLTQSADAVADQLGEILNTTRDALNQARKAYQENEHGNVQVLK</sequence>
<proteinExistence type="predicted"/>
<protein>
    <recommendedName>
        <fullName evidence="3">Excreted virulence factor EspC (Type VII ESX diderm)</fullName>
    </recommendedName>
</protein>
<comment type="caution">
    <text evidence="1">The sequence shown here is derived from an EMBL/GenBank/DDBJ whole genome shotgun (WGS) entry which is preliminary data.</text>
</comment>
<dbReference type="Proteomes" id="UP001597417">
    <property type="component" value="Unassembled WGS sequence"/>
</dbReference>
<organism evidence="1 2">
    <name type="scientific">Amycolatopsis pigmentata</name>
    <dbReference type="NCBI Taxonomy" id="450801"/>
    <lineage>
        <taxon>Bacteria</taxon>
        <taxon>Bacillati</taxon>
        <taxon>Actinomycetota</taxon>
        <taxon>Actinomycetes</taxon>
        <taxon>Pseudonocardiales</taxon>
        <taxon>Pseudonocardiaceae</taxon>
        <taxon>Amycolatopsis</taxon>
    </lineage>
</organism>
<reference evidence="2" key="1">
    <citation type="journal article" date="2019" name="Int. J. Syst. Evol. Microbiol.">
        <title>The Global Catalogue of Microorganisms (GCM) 10K type strain sequencing project: providing services to taxonomists for standard genome sequencing and annotation.</title>
        <authorList>
            <consortium name="The Broad Institute Genomics Platform"/>
            <consortium name="The Broad Institute Genome Sequencing Center for Infectious Disease"/>
            <person name="Wu L."/>
            <person name="Ma J."/>
        </authorList>
    </citation>
    <scope>NUCLEOTIDE SEQUENCE [LARGE SCALE GENOMIC DNA]</scope>
    <source>
        <strain evidence="2">CGMCC 4.7645</strain>
    </source>
</reference>
<dbReference type="EMBL" id="JBHUKR010000007">
    <property type="protein sequence ID" value="MFD2418473.1"/>
    <property type="molecule type" value="Genomic_DNA"/>
</dbReference>
<evidence type="ECO:0008006" key="3">
    <source>
        <dbReference type="Google" id="ProtNLM"/>
    </source>
</evidence>
<name>A0ABW5FTW8_9PSEU</name>
<evidence type="ECO:0000313" key="1">
    <source>
        <dbReference type="EMBL" id="MFD2418473.1"/>
    </source>
</evidence>